<dbReference type="KEGG" id="kfa:Q73A0000_10740"/>
<comment type="similarity">
    <text evidence="1">Belongs to the YoeB family.</text>
</comment>
<sequence>MFSFLEELTLHPYTGTGKPEALKHNLSGLWSRRINKEHRLIYEVKNEVILILSAYGHY</sequence>
<dbReference type="InterPro" id="IPR035093">
    <property type="entry name" value="RelE/ParE_toxin_dom_sf"/>
</dbReference>
<gene>
    <name evidence="7" type="ORF">Q73A0000_10740</name>
</gene>
<organism evidence="7 8">
    <name type="scientific">Kaistella flava</name>
    <name type="common">ex Peng et al. 2021</name>
    <dbReference type="NCBI Taxonomy" id="2038776"/>
    <lineage>
        <taxon>Bacteria</taxon>
        <taxon>Pseudomonadati</taxon>
        <taxon>Bacteroidota</taxon>
        <taxon>Flavobacteriia</taxon>
        <taxon>Flavobacteriales</taxon>
        <taxon>Weeksellaceae</taxon>
        <taxon>Chryseobacterium group</taxon>
        <taxon>Kaistella</taxon>
    </lineage>
</organism>
<dbReference type="Gene3D" id="3.30.2310.20">
    <property type="entry name" value="RelE-like"/>
    <property type="match status" value="1"/>
</dbReference>
<keyword evidence="2" id="KW-1277">Toxin-antitoxin system</keyword>
<name>A0A7M2YE88_9FLAO</name>
<dbReference type="GO" id="GO:0004519">
    <property type="term" value="F:endonuclease activity"/>
    <property type="evidence" value="ECO:0007669"/>
    <property type="project" value="UniProtKB-KW"/>
</dbReference>
<dbReference type="PANTHER" id="PTHR38039:SF1">
    <property type="entry name" value="TOXIN YOEB"/>
    <property type="match status" value="1"/>
</dbReference>
<dbReference type="Proteomes" id="UP000594195">
    <property type="component" value="Chromosome"/>
</dbReference>
<evidence type="ECO:0000256" key="6">
    <source>
        <dbReference type="ARBA" id="ARBA00030388"/>
    </source>
</evidence>
<evidence type="ECO:0000256" key="2">
    <source>
        <dbReference type="ARBA" id="ARBA00022649"/>
    </source>
</evidence>
<keyword evidence="3" id="KW-0540">Nuclease</keyword>
<reference evidence="7 8" key="1">
    <citation type="submission" date="2019-05" db="EMBL/GenBank/DDBJ databases">
        <title>Chryseobacterium sp. isolated from King George Island, maritime Antarctica.</title>
        <authorList>
            <person name="Peng X."/>
        </authorList>
    </citation>
    <scope>NUCLEOTIDE SEQUENCE [LARGE SCALE GENOMIC DNA]</scope>
    <source>
        <strain evidence="7 8">7-3A</strain>
    </source>
</reference>
<dbReference type="EMBL" id="CP040442">
    <property type="protein sequence ID" value="QOW11974.1"/>
    <property type="molecule type" value="Genomic_DNA"/>
</dbReference>
<dbReference type="NCBIfam" id="TIGR02116">
    <property type="entry name" value="toxin_Txe_YoeB"/>
    <property type="match status" value="1"/>
</dbReference>
<evidence type="ECO:0000313" key="8">
    <source>
        <dbReference type="Proteomes" id="UP000594195"/>
    </source>
</evidence>
<keyword evidence="5" id="KW-0378">Hydrolase</keyword>
<dbReference type="PANTHER" id="PTHR38039">
    <property type="entry name" value="TOXIN YOEB"/>
    <property type="match status" value="1"/>
</dbReference>
<dbReference type="GO" id="GO:0006401">
    <property type="term" value="P:RNA catabolic process"/>
    <property type="evidence" value="ECO:0007669"/>
    <property type="project" value="InterPro"/>
</dbReference>
<keyword evidence="8" id="KW-1185">Reference proteome</keyword>
<accession>A0A7M2YE88</accession>
<dbReference type="GO" id="GO:0045892">
    <property type="term" value="P:negative regulation of DNA-templated transcription"/>
    <property type="evidence" value="ECO:0007669"/>
    <property type="project" value="TreeGrafter"/>
</dbReference>
<dbReference type="InterPro" id="IPR009614">
    <property type="entry name" value="YoeB_toxin"/>
</dbReference>
<evidence type="ECO:0000256" key="4">
    <source>
        <dbReference type="ARBA" id="ARBA00022759"/>
    </source>
</evidence>
<dbReference type="Pfam" id="PF06769">
    <property type="entry name" value="YoeB_toxin"/>
    <property type="match status" value="1"/>
</dbReference>
<dbReference type="GO" id="GO:0016787">
    <property type="term" value="F:hydrolase activity"/>
    <property type="evidence" value="ECO:0007669"/>
    <property type="project" value="UniProtKB-KW"/>
</dbReference>
<dbReference type="AlphaFoldDB" id="A0A7M2YE88"/>
<evidence type="ECO:0000256" key="5">
    <source>
        <dbReference type="ARBA" id="ARBA00022801"/>
    </source>
</evidence>
<dbReference type="RefSeq" id="WP_193813703.1">
    <property type="nucleotide sequence ID" value="NZ_CP040442.1"/>
</dbReference>
<keyword evidence="4" id="KW-0255">Endonuclease</keyword>
<protein>
    <recommendedName>
        <fullName evidence="6">Putative mRNA interferase YoeB</fullName>
    </recommendedName>
</protein>
<proteinExistence type="inferred from homology"/>
<evidence type="ECO:0000313" key="7">
    <source>
        <dbReference type="EMBL" id="QOW11974.1"/>
    </source>
</evidence>
<evidence type="ECO:0000256" key="1">
    <source>
        <dbReference type="ARBA" id="ARBA00008172"/>
    </source>
</evidence>
<dbReference type="SUPFAM" id="SSF143011">
    <property type="entry name" value="RelE-like"/>
    <property type="match status" value="1"/>
</dbReference>
<evidence type="ECO:0000256" key="3">
    <source>
        <dbReference type="ARBA" id="ARBA00022722"/>
    </source>
</evidence>